<evidence type="ECO:0000256" key="4">
    <source>
        <dbReference type="ARBA" id="ARBA00022679"/>
    </source>
</evidence>
<feature type="region of interest" description="Disordered" evidence="6">
    <location>
        <begin position="398"/>
        <end position="455"/>
    </location>
</feature>
<reference evidence="9" key="1">
    <citation type="submission" date="2016-11" db="UniProtKB">
        <authorList>
            <consortium name="WormBaseParasite"/>
        </authorList>
    </citation>
    <scope>IDENTIFICATION</scope>
</reference>
<feature type="domain" description="Dynamin N-terminal" evidence="7">
    <location>
        <begin position="561"/>
        <end position="746"/>
    </location>
</feature>
<evidence type="ECO:0000256" key="3">
    <source>
        <dbReference type="ARBA" id="ARBA00022527"/>
    </source>
</evidence>
<dbReference type="WBParaSite" id="maker-uti_cns_0047966-snap-gene-0.4-mRNA-1">
    <property type="protein sequence ID" value="maker-uti_cns_0047966-snap-gene-0.4-mRNA-1"/>
    <property type="gene ID" value="maker-uti_cns_0047966-snap-gene-0.4"/>
</dbReference>
<dbReference type="GO" id="GO:0044344">
    <property type="term" value="P:cellular response to fibroblast growth factor stimulus"/>
    <property type="evidence" value="ECO:0007669"/>
    <property type="project" value="TreeGrafter"/>
</dbReference>
<proteinExistence type="predicted"/>
<keyword evidence="3" id="KW-0723">Serine/threonine-protein kinase</keyword>
<evidence type="ECO:0000313" key="8">
    <source>
        <dbReference type="Proteomes" id="UP000095280"/>
    </source>
</evidence>
<dbReference type="InterPro" id="IPR045063">
    <property type="entry name" value="Dynamin_N"/>
</dbReference>
<dbReference type="Pfam" id="PF00350">
    <property type="entry name" value="Dynamin_N"/>
    <property type="match status" value="1"/>
</dbReference>
<keyword evidence="8" id="KW-1185">Reference proteome</keyword>
<name>A0A1I8JIA3_9PLAT</name>
<feature type="region of interest" description="Disordered" evidence="6">
    <location>
        <begin position="289"/>
        <end position="371"/>
    </location>
</feature>
<evidence type="ECO:0000313" key="9">
    <source>
        <dbReference type="WBParaSite" id="maker-uti_cns_0047966-snap-gene-0.4-mRNA-1"/>
    </source>
</evidence>
<dbReference type="GO" id="GO:0070374">
    <property type="term" value="P:positive regulation of ERK1 and ERK2 cascade"/>
    <property type="evidence" value="ECO:0007669"/>
    <property type="project" value="TreeGrafter"/>
</dbReference>
<evidence type="ECO:0000256" key="5">
    <source>
        <dbReference type="ARBA" id="ARBA00022777"/>
    </source>
</evidence>
<protein>
    <submittedName>
        <fullName evidence="9">Dynamin_N domain-containing protein</fullName>
    </submittedName>
</protein>
<comment type="subcellular location">
    <subcellularLocation>
        <location evidence="1">Cytoplasm</location>
    </subcellularLocation>
</comment>
<evidence type="ECO:0000256" key="6">
    <source>
        <dbReference type="SAM" id="MobiDB-lite"/>
    </source>
</evidence>
<dbReference type="PANTHER" id="PTHR46392">
    <property type="entry name" value="DUAL SERINE/THREONINE AND TYROSINE PROTEIN KINASE"/>
    <property type="match status" value="1"/>
</dbReference>
<feature type="compositionally biased region" description="Basic residues" evidence="6">
    <location>
        <begin position="329"/>
        <end position="338"/>
    </location>
</feature>
<feature type="region of interest" description="Disordered" evidence="6">
    <location>
        <begin position="754"/>
        <end position="778"/>
    </location>
</feature>
<dbReference type="InterPro" id="IPR027417">
    <property type="entry name" value="P-loop_NTPase"/>
</dbReference>
<feature type="compositionally biased region" description="Low complexity" evidence="6">
    <location>
        <begin position="438"/>
        <end position="449"/>
    </location>
</feature>
<dbReference type="GO" id="GO:0043066">
    <property type="term" value="P:negative regulation of apoptotic process"/>
    <property type="evidence" value="ECO:0007669"/>
    <property type="project" value="TreeGrafter"/>
</dbReference>
<evidence type="ECO:0000256" key="1">
    <source>
        <dbReference type="ARBA" id="ARBA00004496"/>
    </source>
</evidence>
<dbReference type="GO" id="GO:0045743">
    <property type="term" value="P:positive regulation of fibroblast growth factor receptor signaling pathway"/>
    <property type="evidence" value="ECO:0007669"/>
    <property type="project" value="TreeGrafter"/>
</dbReference>
<dbReference type="Proteomes" id="UP000095280">
    <property type="component" value="Unplaced"/>
</dbReference>
<dbReference type="SUPFAM" id="SSF52540">
    <property type="entry name" value="P-loop containing nucleoside triphosphate hydrolases"/>
    <property type="match status" value="1"/>
</dbReference>
<accession>A0A1I8JIA3</accession>
<feature type="compositionally biased region" description="Acidic residues" evidence="6">
    <location>
        <begin position="754"/>
        <end position="767"/>
    </location>
</feature>
<organism evidence="8 9">
    <name type="scientific">Macrostomum lignano</name>
    <dbReference type="NCBI Taxonomy" id="282301"/>
    <lineage>
        <taxon>Eukaryota</taxon>
        <taxon>Metazoa</taxon>
        <taxon>Spiralia</taxon>
        <taxon>Lophotrochozoa</taxon>
        <taxon>Platyhelminthes</taxon>
        <taxon>Rhabditophora</taxon>
        <taxon>Macrostomorpha</taxon>
        <taxon>Macrostomida</taxon>
        <taxon>Macrostomidae</taxon>
        <taxon>Macrostomum</taxon>
    </lineage>
</organism>
<dbReference type="GO" id="GO:0005737">
    <property type="term" value="C:cytoplasm"/>
    <property type="evidence" value="ECO:0007669"/>
    <property type="project" value="UniProtKB-SubCell"/>
</dbReference>
<dbReference type="GO" id="GO:0004674">
    <property type="term" value="F:protein serine/threonine kinase activity"/>
    <property type="evidence" value="ECO:0007669"/>
    <property type="project" value="UniProtKB-KW"/>
</dbReference>
<dbReference type="PANTHER" id="PTHR46392:SF1">
    <property type="entry name" value="DUAL SERINE_THREONINE AND TYROSINE PROTEIN KINASE"/>
    <property type="match status" value="1"/>
</dbReference>
<feature type="compositionally biased region" description="Low complexity" evidence="6">
    <location>
        <begin position="155"/>
        <end position="176"/>
    </location>
</feature>
<evidence type="ECO:0000259" key="7">
    <source>
        <dbReference type="Pfam" id="PF00350"/>
    </source>
</evidence>
<dbReference type="Gene3D" id="3.40.50.300">
    <property type="entry name" value="P-loop containing nucleotide triphosphate hydrolases"/>
    <property type="match status" value="1"/>
</dbReference>
<keyword evidence="5" id="KW-0418">Kinase</keyword>
<sequence>SVEGKTFIHLKSYEEASLVVPSDAVVAAVAEMEASFQEAPSDKFHEPRVRASVRAAFLSSARSLIRTHSDEHSERCTIGLATLYTNLRLHHWCNNGLAAGSAGDMPARATGPSAEARRARNQRRNERRRRLRADHRRRGNLGRTRLLLARKEPQSSSNRRSSSSGKSKTSRPTSSTVPGRTIDAALIDQLLAGRPVSVVKSAKTDGCIFIWCSSEESSRSLRELLPKLNWPKKLGKLVFASAFASGSRPAVPLSPEISLGKYEAFNCQSLYSLTQLTILRCEERKADEAKNAKASETGTGAQAPPAKKPRQTADPMPGRAVRAAETGNRNRRPARSTRRSGLIQRALDQAKNLRAYRERGPRFSRFTPTARRPGCKLSKISKMLFLISSLSVRVSEEAPTQATEASDEAAHAPDEGGTDGQIAAEQSNTSRTADGAILSSSTTLSRSGSIDGDLSEGEAFVPEMTEMEQSSAWAPHSNEKSINELHDYFKNFYSTRRIVKQTYHELKRACQGIQELLIGSSSSSASGLAELSATDRGTEAWLSNSEEQTIMSVLRTDPILLVLGGKGSGKSSVINGILGADILPSSAAMLKHPCNGIVHLKYDESGYVKIAKSTTERPLELEQIKGDPQQPAQMLRHRTSNQVREFIEEVMSDEERAAWGSLDNCVLEIGVKNPILRTRVQFLEIPGDCFDPKLRERLLRQLFGFNHQTVVYIIDGNKGLGNSDREFLFFLKASIPDIRIFFVINKVDYDPEAEEMDGDSDLEDSELSDSRFHDSGLQTQRRKQRLVVDQLAKYKLTGGSGRQTVYPVSVLRQRFPLDGDSEQISQLNKDYEAQYQAMVAALKDCLLETGRSRMELALSTLFLVSVRTFDAFTRDSGAEAEEGAQLAEQASKERILQSFRDTKTKLKECKSKFLQELTDIHKRSEKAIIDECRRLEFGPLRLYSRIRNNEVEQQYREQINNYVLHLLNVEIQESLERKINDLRTVLFNEVEKLKKMFSNASKDQPSSPWQDLIRTHADELVMNIVKLNFSVEWKSEAGFIKWVRKLWTAATVNKNKGVNPNTPEWKSEVAKEFYSSIDLNAVVRRMFAGVDYTLKQAEACLLNLSQSRHKFAAKLQKLLAKESPAARSVWLSVQFCLVSAEALRNVQAYGHLPSANLTKPIASTCLGQLCHLTSGYAKFERTQDSGIGVTVTQLCSSAGGGPDNSGIGSTLCLGGIPNHHLMKGNVVRNQRCVAITLMVTFNDKFELCVLHSAYNSSLQDFIEAEQGRAYTKLQGFKMIKDLLQIWKLFGQETATLPWSLTPKNLKTSHRPGASIVYDYLESPLPTLRKGHTFGGLLFTKSESEVRVQKQETELNNLLQVTLMILVRSPVQFEPDELDRIAEREHPQERHREFKAYIVSQISGLKHSRELDPIPADTIANLWHTAAERKVRDIEEWIERGIKKWQNC</sequence>
<keyword evidence="4" id="KW-0808">Transferase</keyword>
<evidence type="ECO:0000256" key="2">
    <source>
        <dbReference type="ARBA" id="ARBA00022490"/>
    </source>
</evidence>
<feature type="compositionally biased region" description="Basic residues" evidence="6">
    <location>
        <begin position="119"/>
        <end position="140"/>
    </location>
</feature>
<feature type="region of interest" description="Disordered" evidence="6">
    <location>
        <begin position="100"/>
        <end position="179"/>
    </location>
</feature>
<keyword evidence="2" id="KW-0963">Cytoplasm</keyword>
<dbReference type="InterPro" id="IPR051302">
    <property type="entry name" value="Dual_SerThr-Tyr_Kinase"/>
</dbReference>